<proteinExistence type="inferred from homology"/>
<protein>
    <recommendedName>
        <fullName evidence="2">Thioredoxin domain-containing protein</fullName>
    </recommendedName>
</protein>
<dbReference type="SUPFAM" id="SSF52833">
    <property type="entry name" value="Thioredoxin-like"/>
    <property type="match status" value="1"/>
</dbReference>
<feature type="domain" description="Thioredoxin" evidence="2">
    <location>
        <begin position="66"/>
        <end position="183"/>
    </location>
</feature>
<dbReference type="InterPro" id="IPR013766">
    <property type="entry name" value="Thioredoxin_domain"/>
</dbReference>
<dbReference type="EMBL" id="CM035415">
    <property type="protein sequence ID" value="KAH7428271.1"/>
    <property type="molecule type" value="Genomic_DNA"/>
</dbReference>
<dbReference type="Pfam" id="PF00085">
    <property type="entry name" value="Thioredoxin"/>
    <property type="match status" value="1"/>
</dbReference>
<reference evidence="3" key="1">
    <citation type="submission" date="2021-08" db="EMBL/GenBank/DDBJ databases">
        <title>WGS assembly of Ceratopteris richardii.</title>
        <authorList>
            <person name="Marchant D.B."/>
            <person name="Chen G."/>
            <person name="Jenkins J."/>
            <person name="Shu S."/>
            <person name="Leebens-Mack J."/>
            <person name="Grimwood J."/>
            <person name="Schmutz J."/>
            <person name="Soltis P."/>
            <person name="Soltis D."/>
            <person name="Chen Z.-H."/>
        </authorList>
    </citation>
    <scope>NUCLEOTIDE SEQUENCE</scope>
    <source>
        <strain evidence="3">Whitten #5841</strain>
        <tissue evidence="3">Leaf</tissue>
    </source>
</reference>
<evidence type="ECO:0000313" key="4">
    <source>
        <dbReference type="Proteomes" id="UP000825935"/>
    </source>
</evidence>
<evidence type="ECO:0000256" key="1">
    <source>
        <dbReference type="ARBA" id="ARBA00008987"/>
    </source>
</evidence>
<sequence length="215" mass="23924">MRTLSGAGLWQGTCNGHTTDSYLPSLDLSRINRCRNHPVKSVSFPCCRRFPQVKATLCYPTSISWWKKGVSYGNMHEITSSDQFYDVLSAAARQDKLVLVDFYSAGCRSCKALHPKICQIAADNPNVEVLTVNFYDNLDFCRSLNVNVLPFFHFYRNNVKIDGFSCSLSKIDKLRAAVARNQQDFPLQALSISSNTDFPKEITISPALAGVGTPA</sequence>
<evidence type="ECO:0000259" key="2">
    <source>
        <dbReference type="PROSITE" id="PS51352"/>
    </source>
</evidence>
<comment type="caution">
    <text evidence="3">The sequence shown here is derived from an EMBL/GenBank/DDBJ whole genome shotgun (WGS) entry which is preliminary data.</text>
</comment>
<comment type="similarity">
    <text evidence="1">Belongs to the thioredoxin family.</text>
</comment>
<dbReference type="Proteomes" id="UP000825935">
    <property type="component" value="Chromosome 10"/>
</dbReference>
<keyword evidence="4" id="KW-1185">Reference proteome</keyword>
<organism evidence="3 4">
    <name type="scientific">Ceratopteris richardii</name>
    <name type="common">Triangle waterfern</name>
    <dbReference type="NCBI Taxonomy" id="49495"/>
    <lineage>
        <taxon>Eukaryota</taxon>
        <taxon>Viridiplantae</taxon>
        <taxon>Streptophyta</taxon>
        <taxon>Embryophyta</taxon>
        <taxon>Tracheophyta</taxon>
        <taxon>Polypodiopsida</taxon>
        <taxon>Polypodiidae</taxon>
        <taxon>Polypodiales</taxon>
        <taxon>Pteridineae</taxon>
        <taxon>Pteridaceae</taxon>
        <taxon>Parkerioideae</taxon>
        <taxon>Ceratopteris</taxon>
    </lineage>
</organism>
<accession>A0A8T2TX07</accession>
<dbReference type="OrthoDB" id="2121326at2759"/>
<dbReference type="InterPro" id="IPR036249">
    <property type="entry name" value="Thioredoxin-like_sf"/>
</dbReference>
<dbReference type="GO" id="GO:0045454">
    <property type="term" value="P:cell redox homeostasis"/>
    <property type="evidence" value="ECO:0007669"/>
    <property type="project" value="TreeGrafter"/>
</dbReference>
<dbReference type="AlphaFoldDB" id="A0A8T2TX07"/>
<evidence type="ECO:0000313" key="3">
    <source>
        <dbReference type="EMBL" id="KAH7428271.1"/>
    </source>
</evidence>
<dbReference type="PANTHER" id="PTHR43601:SF32">
    <property type="entry name" value="THIOREDOXIN-LIKE 2-2, CHLOROPLASTIC"/>
    <property type="match status" value="1"/>
</dbReference>
<dbReference type="Gene3D" id="3.40.30.10">
    <property type="entry name" value="Glutaredoxin"/>
    <property type="match status" value="1"/>
</dbReference>
<dbReference type="PANTHER" id="PTHR43601">
    <property type="entry name" value="THIOREDOXIN, MITOCHONDRIAL"/>
    <property type="match status" value="1"/>
</dbReference>
<dbReference type="PROSITE" id="PS51352">
    <property type="entry name" value="THIOREDOXIN_2"/>
    <property type="match status" value="1"/>
</dbReference>
<name>A0A8T2TX07_CERRI</name>
<dbReference type="CDD" id="cd02947">
    <property type="entry name" value="TRX_family"/>
    <property type="match status" value="1"/>
</dbReference>
<gene>
    <name evidence="3" type="ORF">KP509_10G084200</name>
</gene>